<dbReference type="Gene3D" id="3.90.226.10">
    <property type="entry name" value="2-enoyl-CoA Hydratase, Chain A, domain 1"/>
    <property type="match status" value="1"/>
</dbReference>
<reference evidence="7 8" key="1">
    <citation type="submission" date="2020-12" db="EMBL/GenBank/DDBJ databases">
        <title>Whole genome sequences of gut porcine anaerobes.</title>
        <authorList>
            <person name="Kubasova T."/>
            <person name="Jahodarova E."/>
            <person name="Rychlik I."/>
        </authorList>
    </citation>
    <scope>NUCLEOTIDE SEQUENCE [LARGE SCALE GENOMIC DNA]</scope>
    <source>
        <strain evidence="7 8">An867</strain>
    </source>
</reference>
<evidence type="ECO:0000256" key="6">
    <source>
        <dbReference type="RuleBase" id="RU003567"/>
    </source>
</evidence>
<keyword evidence="3 7" id="KW-0645">Protease</keyword>
<dbReference type="RefSeq" id="WP_235324023.1">
    <property type="nucleotide sequence ID" value="NZ_JAFBIT010000003.1"/>
</dbReference>
<proteinExistence type="inferred from homology"/>
<dbReference type="GO" id="GO:0006508">
    <property type="term" value="P:proteolysis"/>
    <property type="evidence" value="ECO:0007669"/>
    <property type="project" value="UniProtKB-KW"/>
</dbReference>
<dbReference type="GO" id="GO:0008233">
    <property type="term" value="F:peptidase activity"/>
    <property type="evidence" value="ECO:0007669"/>
    <property type="project" value="UniProtKB-KW"/>
</dbReference>
<dbReference type="PANTHER" id="PTHR10381">
    <property type="entry name" value="ATP-DEPENDENT CLP PROTEASE PROTEOLYTIC SUBUNIT"/>
    <property type="match status" value="1"/>
</dbReference>
<dbReference type="PRINTS" id="PR00127">
    <property type="entry name" value="CLPPROTEASEP"/>
</dbReference>
<dbReference type="InterPro" id="IPR029045">
    <property type="entry name" value="ClpP/crotonase-like_dom_sf"/>
</dbReference>
<keyword evidence="8" id="KW-1185">Reference proteome</keyword>
<sequence>MKKFWKWKNQAQTETTPAQRTLYLNGTIAEESWFDDDVTPQLFKEELNSGSGDITVWINSPGGDCVAAAQIYNMLIDYKGDVTVKIDGIAASAASVIAMAGTKVLMSPVSMMMIHNPMTIAMGDKAEMEKAIEMLSEVKESIMNAYEIKTGLSRAKISHLMDAETWMNANKAMELGFIDDVLSREEVSDDDSQPAVPVMFSETAVMNSLMGKIAEKCRINARPAQPDKPQGRSVTELREQLNTIKKFI</sequence>
<keyword evidence="4" id="KW-0378">Hydrolase</keyword>
<comment type="similarity">
    <text evidence="1 6">Belongs to the peptidase S14 family.</text>
</comment>
<dbReference type="Proteomes" id="UP001299220">
    <property type="component" value="Unassembled WGS sequence"/>
</dbReference>
<name>A0ABS9CRN1_9FIRM</name>
<evidence type="ECO:0000256" key="2">
    <source>
        <dbReference type="ARBA" id="ARBA00022490"/>
    </source>
</evidence>
<comment type="caution">
    <text evidence="7">The sequence shown here is derived from an EMBL/GenBank/DDBJ whole genome shotgun (WGS) entry which is preliminary data.</text>
</comment>
<protein>
    <recommendedName>
        <fullName evidence="6">ATP-dependent Clp protease proteolytic subunit</fullName>
    </recommendedName>
</protein>
<organism evidence="7 8">
    <name type="scientific">Anaeromassilibacillus senegalensis</name>
    <dbReference type="NCBI Taxonomy" id="1673717"/>
    <lineage>
        <taxon>Bacteria</taxon>
        <taxon>Bacillati</taxon>
        <taxon>Bacillota</taxon>
        <taxon>Clostridia</taxon>
        <taxon>Eubacteriales</taxon>
        <taxon>Acutalibacteraceae</taxon>
        <taxon>Anaeromassilibacillus</taxon>
    </lineage>
</organism>
<dbReference type="CDD" id="cd07016">
    <property type="entry name" value="S14_ClpP_1"/>
    <property type="match status" value="1"/>
</dbReference>
<dbReference type="EMBL" id="JAFBIT010000003">
    <property type="protein sequence ID" value="MCF2652996.1"/>
    <property type="molecule type" value="Genomic_DNA"/>
</dbReference>
<accession>A0ABS9CRN1</accession>
<dbReference type="PANTHER" id="PTHR10381:SF70">
    <property type="entry name" value="ATP-DEPENDENT CLP PROTEASE PROTEOLYTIC SUBUNIT"/>
    <property type="match status" value="1"/>
</dbReference>
<evidence type="ECO:0000256" key="1">
    <source>
        <dbReference type="ARBA" id="ARBA00007039"/>
    </source>
</evidence>
<evidence type="ECO:0000313" key="8">
    <source>
        <dbReference type="Proteomes" id="UP001299220"/>
    </source>
</evidence>
<dbReference type="InterPro" id="IPR001907">
    <property type="entry name" value="ClpP"/>
</dbReference>
<dbReference type="NCBIfam" id="NF045542">
    <property type="entry name" value="Clp_rel_HeadMat"/>
    <property type="match status" value="1"/>
</dbReference>
<dbReference type="Pfam" id="PF00574">
    <property type="entry name" value="CLP_protease"/>
    <property type="match status" value="1"/>
</dbReference>
<evidence type="ECO:0000256" key="4">
    <source>
        <dbReference type="ARBA" id="ARBA00022801"/>
    </source>
</evidence>
<dbReference type="SUPFAM" id="SSF52096">
    <property type="entry name" value="ClpP/crotonase"/>
    <property type="match status" value="1"/>
</dbReference>
<keyword evidence="5" id="KW-0720">Serine protease</keyword>
<evidence type="ECO:0000256" key="5">
    <source>
        <dbReference type="ARBA" id="ARBA00022825"/>
    </source>
</evidence>
<evidence type="ECO:0000313" key="7">
    <source>
        <dbReference type="EMBL" id="MCF2652996.1"/>
    </source>
</evidence>
<keyword evidence="2" id="KW-0963">Cytoplasm</keyword>
<evidence type="ECO:0000256" key="3">
    <source>
        <dbReference type="ARBA" id="ARBA00022670"/>
    </source>
</evidence>
<gene>
    <name evidence="7" type="ORF">JQM67_10320</name>
</gene>
<dbReference type="InterPro" id="IPR023562">
    <property type="entry name" value="ClpP/TepA"/>
</dbReference>